<dbReference type="Pfam" id="PF13962">
    <property type="entry name" value="PGG"/>
    <property type="match status" value="1"/>
</dbReference>
<feature type="domain" description="PGG" evidence="10">
    <location>
        <begin position="308"/>
        <end position="430"/>
    </location>
</feature>
<keyword evidence="2 9" id="KW-0812">Transmembrane</keyword>
<name>A0AAE1YSH5_9LAMI</name>
<evidence type="ECO:0000256" key="2">
    <source>
        <dbReference type="ARBA" id="ARBA00022692"/>
    </source>
</evidence>
<dbReference type="PROSITE" id="PS50297">
    <property type="entry name" value="ANK_REP_REGION"/>
    <property type="match status" value="2"/>
</dbReference>
<dbReference type="AlphaFoldDB" id="A0AAE1YSH5"/>
<comment type="caution">
    <text evidence="11">The sequence shown here is derived from an EMBL/GenBank/DDBJ whole genome shotgun (WGS) entry which is preliminary data.</text>
</comment>
<evidence type="ECO:0000256" key="3">
    <source>
        <dbReference type="ARBA" id="ARBA00022737"/>
    </source>
</evidence>
<gene>
    <name evidence="11" type="ORF">Salat_0682900</name>
</gene>
<feature type="transmembrane region" description="Helical" evidence="9">
    <location>
        <begin position="377"/>
        <end position="397"/>
    </location>
</feature>
<evidence type="ECO:0000259" key="10">
    <source>
        <dbReference type="Pfam" id="PF13962"/>
    </source>
</evidence>
<dbReference type="PROSITE" id="PS50088">
    <property type="entry name" value="ANK_REPEAT"/>
    <property type="match status" value="2"/>
</dbReference>
<dbReference type="InterPro" id="IPR036770">
    <property type="entry name" value="Ankyrin_rpt-contain_sf"/>
</dbReference>
<feature type="region of interest" description="Disordered" evidence="8">
    <location>
        <begin position="234"/>
        <end position="306"/>
    </location>
</feature>
<dbReference type="Gene3D" id="1.25.40.20">
    <property type="entry name" value="Ankyrin repeat-containing domain"/>
    <property type="match status" value="1"/>
</dbReference>
<dbReference type="EMBL" id="JACGWO010000002">
    <property type="protein sequence ID" value="KAK4435196.1"/>
    <property type="molecule type" value="Genomic_DNA"/>
</dbReference>
<dbReference type="InterPro" id="IPR002110">
    <property type="entry name" value="Ankyrin_rpt"/>
</dbReference>
<organism evidence="11 12">
    <name type="scientific">Sesamum alatum</name>
    <dbReference type="NCBI Taxonomy" id="300844"/>
    <lineage>
        <taxon>Eukaryota</taxon>
        <taxon>Viridiplantae</taxon>
        <taxon>Streptophyta</taxon>
        <taxon>Embryophyta</taxon>
        <taxon>Tracheophyta</taxon>
        <taxon>Spermatophyta</taxon>
        <taxon>Magnoliopsida</taxon>
        <taxon>eudicotyledons</taxon>
        <taxon>Gunneridae</taxon>
        <taxon>Pentapetalae</taxon>
        <taxon>asterids</taxon>
        <taxon>lamiids</taxon>
        <taxon>Lamiales</taxon>
        <taxon>Pedaliaceae</taxon>
        <taxon>Sesamum</taxon>
    </lineage>
</organism>
<feature type="transmembrane region" description="Helical" evidence="9">
    <location>
        <begin position="451"/>
        <end position="470"/>
    </location>
</feature>
<keyword evidence="3" id="KW-0677">Repeat</keyword>
<proteinExistence type="predicted"/>
<evidence type="ECO:0000256" key="7">
    <source>
        <dbReference type="PROSITE-ProRule" id="PRU00023"/>
    </source>
</evidence>
<dbReference type="PANTHER" id="PTHR24186">
    <property type="entry name" value="PROTEIN PHOSPHATASE 1 REGULATORY SUBUNIT"/>
    <property type="match status" value="1"/>
</dbReference>
<keyword evidence="12" id="KW-1185">Reference proteome</keyword>
<evidence type="ECO:0000256" key="5">
    <source>
        <dbReference type="ARBA" id="ARBA00023043"/>
    </source>
</evidence>
<dbReference type="Pfam" id="PF12796">
    <property type="entry name" value="Ank_2"/>
    <property type="match status" value="1"/>
</dbReference>
<comment type="subcellular location">
    <subcellularLocation>
        <location evidence="1">Membrane</location>
        <topology evidence="1">Multi-pass membrane protein</topology>
    </subcellularLocation>
</comment>
<evidence type="ECO:0000256" key="4">
    <source>
        <dbReference type="ARBA" id="ARBA00022989"/>
    </source>
</evidence>
<keyword evidence="5 7" id="KW-0040">ANK repeat</keyword>
<dbReference type="GO" id="GO:0005886">
    <property type="term" value="C:plasma membrane"/>
    <property type="evidence" value="ECO:0007669"/>
    <property type="project" value="TreeGrafter"/>
</dbReference>
<reference evidence="11" key="1">
    <citation type="submission" date="2020-06" db="EMBL/GenBank/DDBJ databases">
        <authorList>
            <person name="Li T."/>
            <person name="Hu X."/>
            <person name="Zhang T."/>
            <person name="Song X."/>
            <person name="Zhang H."/>
            <person name="Dai N."/>
            <person name="Sheng W."/>
            <person name="Hou X."/>
            <person name="Wei L."/>
        </authorList>
    </citation>
    <scope>NUCLEOTIDE SEQUENCE</scope>
    <source>
        <strain evidence="11">3651</strain>
        <tissue evidence="11">Leaf</tissue>
    </source>
</reference>
<reference evidence="11" key="2">
    <citation type="journal article" date="2024" name="Plant">
        <title>Genomic evolution and insights into agronomic trait innovations of Sesamum species.</title>
        <authorList>
            <person name="Miao H."/>
            <person name="Wang L."/>
            <person name="Qu L."/>
            <person name="Liu H."/>
            <person name="Sun Y."/>
            <person name="Le M."/>
            <person name="Wang Q."/>
            <person name="Wei S."/>
            <person name="Zheng Y."/>
            <person name="Lin W."/>
            <person name="Duan Y."/>
            <person name="Cao H."/>
            <person name="Xiong S."/>
            <person name="Wang X."/>
            <person name="Wei L."/>
            <person name="Li C."/>
            <person name="Ma Q."/>
            <person name="Ju M."/>
            <person name="Zhao R."/>
            <person name="Li G."/>
            <person name="Mu C."/>
            <person name="Tian Q."/>
            <person name="Mei H."/>
            <person name="Zhang T."/>
            <person name="Gao T."/>
            <person name="Zhang H."/>
        </authorList>
    </citation>
    <scope>NUCLEOTIDE SEQUENCE</scope>
    <source>
        <strain evidence="11">3651</strain>
    </source>
</reference>
<evidence type="ECO:0000256" key="6">
    <source>
        <dbReference type="ARBA" id="ARBA00023136"/>
    </source>
</evidence>
<dbReference type="InterPro" id="IPR026961">
    <property type="entry name" value="PGG_dom"/>
</dbReference>
<feature type="compositionally biased region" description="Polar residues" evidence="8">
    <location>
        <begin position="235"/>
        <end position="304"/>
    </location>
</feature>
<keyword evidence="6 9" id="KW-0472">Membrane</keyword>
<keyword evidence="4 9" id="KW-1133">Transmembrane helix</keyword>
<evidence type="ECO:0000256" key="1">
    <source>
        <dbReference type="ARBA" id="ARBA00004141"/>
    </source>
</evidence>
<evidence type="ECO:0000313" key="11">
    <source>
        <dbReference type="EMBL" id="KAK4435196.1"/>
    </source>
</evidence>
<dbReference type="SUPFAM" id="SSF48403">
    <property type="entry name" value="Ankyrin repeat"/>
    <property type="match status" value="1"/>
</dbReference>
<dbReference type="PANTHER" id="PTHR24186:SF38">
    <property type="entry name" value="ANKYRIN REPEAT FAMILY PROTEIN"/>
    <property type="match status" value="1"/>
</dbReference>
<feature type="transmembrane region" description="Helical" evidence="9">
    <location>
        <begin position="313"/>
        <end position="333"/>
    </location>
</feature>
<protein>
    <recommendedName>
        <fullName evidence="10">PGG domain-containing protein</fullName>
    </recommendedName>
</protein>
<dbReference type="Proteomes" id="UP001293254">
    <property type="component" value="Unassembled WGS sequence"/>
</dbReference>
<feature type="transmembrane region" description="Helical" evidence="9">
    <location>
        <begin position="406"/>
        <end position="431"/>
    </location>
</feature>
<evidence type="ECO:0000313" key="12">
    <source>
        <dbReference type="Proteomes" id="UP001293254"/>
    </source>
</evidence>
<sequence>MDGKLLEAGRFGNLQALYDAVGEDNSILQKLHSCGRLETPLHRASVFGQAEFVREYMRLSSISAHQLSQLNQDGYSLLHLASANGHLEIVQCLLEFGKQNSFVEALCMKTEIDGRTALHCAVVGGKVDVIDVLFVLCPQAAKEVTLQQETVLHLAVKHYQHKALEFLIDQKLGSLVEGLLNIGDGTVEYLVKQPSLNVNAENLDGLRALDMLFSYPFNSKDVYIEKGIKNARGCRSQTETSTIQSRPFHDTPNTPSGSQMETSAIQTGPSHGTLNTPSGSQMETSTIQTRPSHDTPNTQSGSSSEAEDWLKELRSGIIIMASVFATLTFQVALTPPGGVWQDWGSNATTMSNSSADIPAHQPGVPILYDLDRKQFNLVMRLNTFTFMASIATIIMMIQPFKMKSRAFIMVVLYVVMVMVNVMFMAVEFFSIGSIMTKKRILSRRVHSRNSLWFLIIAPAFYSLYIWTFRYSRRRRSSSSRNPTA</sequence>
<dbReference type="SMART" id="SM00248">
    <property type="entry name" value="ANK"/>
    <property type="match status" value="4"/>
</dbReference>
<accession>A0AAE1YSH5</accession>
<evidence type="ECO:0000256" key="8">
    <source>
        <dbReference type="SAM" id="MobiDB-lite"/>
    </source>
</evidence>
<feature type="repeat" description="ANK" evidence="7">
    <location>
        <begin position="113"/>
        <end position="134"/>
    </location>
</feature>
<evidence type="ECO:0000256" key="9">
    <source>
        <dbReference type="SAM" id="Phobius"/>
    </source>
</evidence>
<feature type="repeat" description="ANK" evidence="7">
    <location>
        <begin position="73"/>
        <end position="105"/>
    </location>
</feature>